<feature type="transmembrane region" description="Helical" evidence="11">
    <location>
        <begin position="120"/>
        <end position="142"/>
    </location>
</feature>
<evidence type="ECO:0000256" key="7">
    <source>
        <dbReference type="ARBA" id="ARBA00022989"/>
    </source>
</evidence>
<protein>
    <recommendedName>
        <fullName evidence="4">Golgi apparatus membrane protein TVP38</fullName>
    </recommendedName>
    <alternativeName>
        <fullName evidence="5">Golgi apparatus membrane protein tvp38</fullName>
    </alternativeName>
</protein>
<evidence type="ECO:0000256" key="4">
    <source>
        <dbReference type="ARBA" id="ARBA00013533"/>
    </source>
</evidence>
<feature type="compositionally biased region" description="Basic and acidic residues" evidence="10">
    <location>
        <begin position="15"/>
        <end position="31"/>
    </location>
</feature>
<comment type="subcellular location">
    <subcellularLocation>
        <location evidence="2">Golgi apparatus membrane</location>
        <topology evidence="2">Multi-pass membrane protein</topology>
    </subcellularLocation>
</comment>
<comment type="caution">
    <text evidence="13">The sequence shown here is derived from an EMBL/GenBank/DDBJ whole genome shotgun (WGS) entry which is preliminary data.</text>
</comment>
<evidence type="ECO:0000256" key="5">
    <source>
        <dbReference type="ARBA" id="ARBA00020673"/>
    </source>
</evidence>
<dbReference type="EMBL" id="JAKWFO010000006">
    <property type="protein sequence ID" value="KAI9634859.1"/>
    <property type="molecule type" value="Genomic_DNA"/>
</dbReference>
<dbReference type="InterPro" id="IPR051076">
    <property type="entry name" value="Golgi_membrane_TVP38/TMEM64"/>
</dbReference>
<dbReference type="GeneID" id="77728971"/>
<sequence>MADDSEIAGVGKPAKYFEDKPDEKGPKLGKDRYAEGWTTKDEEAEKAFIAAGAFKWSSLRRRRTWFRAEWWYWYILAAVIIDFLQPMAVWMREKPVGWMIPIAALIVLSFPPLMGQEVIILIVGIVWGLWIGFGIVTAGTYLGELANYYLFKFWLRGRAEELERTNVNYQALAKITRDGGFPLAFVIRLSACPGHFATAVFATVGMDVFTFSAATLLSMPKQLVVVYLGVLMADDGETSKEEEIANYASLSVIVVVSIACVWYIYRAMRIAKLMIWREKR</sequence>
<keyword evidence="8" id="KW-0333">Golgi apparatus</keyword>
<evidence type="ECO:0000256" key="8">
    <source>
        <dbReference type="ARBA" id="ARBA00023034"/>
    </source>
</evidence>
<evidence type="ECO:0000256" key="2">
    <source>
        <dbReference type="ARBA" id="ARBA00004653"/>
    </source>
</evidence>
<keyword evidence="9 11" id="KW-0472">Membrane</keyword>
<comment type="similarity">
    <text evidence="3">Belongs to the TVP38/TMEM64 family.</text>
</comment>
<dbReference type="PANTHER" id="PTHR47549:SF2">
    <property type="entry name" value="GOLGI APPARATUS MEMBRANE PROTEIN TVP38"/>
    <property type="match status" value="1"/>
</dbReference>
<evidence type="ECO:0000259" key="12">
    <source>
        <dbReference type="Pfam" id="PF09335"/>
    </source>
</evidence>
<keyword evidence="6 11" id="KW-0812">Transmembrane</keyword>
<feature type="transmembrane region" description="Helical" evidence="11">
    <location>
        <begin position="181"/>
        <end position="201"/>
    </location>
</feature>
<dbReference type="AlphaFoldDB" id="A0AA38LUF3"/>
<feature type="transmembrane region" description="Helical" evidence="11">
    <location>
        <begin position="96"/>
        <end position="113"/>
    </location>
</feature>
<evidence type="ECO:0000313" key="14">
    <source>
        <dbReference type="Proteomes" id="UP001164286"/>
    </source>
</evidence>
<proteinExistence type="inferred from homology"/>
<accession>A0AA38LUF3</accession>
<feature type="transmembrane region" description="Helical" evidence="11">
    <location>
        <begin position="70"/>
        <end position="90"/>
    </location>
</feature>
<evidence type="ECO:0000256" key="3">
    <source>
        <dbReference type="ARBA" id="ARBA00008640"/>
    </source>
</evidence>
<dbReference type="Pfam" id="PF09335">
    <property type="entry name" value="VTT_dom"/>
    <property type="match status" value="1"/>
</dbReference>
<evidence type="ECO:0000313" key="13">
    <source>
        <dbReference type="EMBL" id="KAI9634859.1"/>
    </source>
</evidence>
<evidence type="ECO:0000256" key="9">
    <source>
        <dbReference type="ARBA" id="ARBA00023136"/>
    </source>
</evidence>
<feature type="domain" description="VTT" evidence="12">
    <location>
        <begin position="116"/>
        <end position="230"/>
    </location>
</feature>
<organism evidence="13 14">
    <name type="scientific">Dioszegia hungarica</name>
    <dbReference type="NCBI Taxonomy" id="4972"/>
    <lineage>
        <taxon>Eukaryota</taxon>
        <taxon>Fungi</taxon>
        <taxon>Dikarya</taxon>
        <taxon>Basidiomycota</taxon>
        <taxon>Agaricomycotina</taxon>
        <taxon>Tremellomycetes</taxon>
        <taxon>Tremellales</taxon>
        <taxon>Bulleribasidiaceae</taxon>
        <taxon>Dioszegia</taxon>
    </lineage>
</organism>
<feature type="region of interest" description="Disordered" evidence="10">
    <location>
        <begin position="1"/>
        <end position="31"/>
    </location>
</feature>
<comment type="function">
    <text evidence="1">Golgi membrane protein involved in vesicular trafficking and spindle migration.</text>
</comment>
<evidence type="ECO:0000256" key="10">
    <source>
        <dbReference type="SAM" id="MobiDB-lite"/>
    </source>
</evidence>
<keyword evidence="7 11" id="KW-1133">Transmembrane helix</keyword>
<evidence type="ECO:0000256" key="11">
    <source>
        <dbReference type="SAM" id="Phobius"/>
    </source>
</evidence>
<name>A0AA38LUF3_9TREE</name>
<dbReference type="InterPro" id="IPR032816">
    <property type="entry name" value="VTT_dom"/>
</dbReference>
<evidence type="ECO:0000256" key="6">
    <source>
        <dbReference type="ARBA" id="ARBA00022692"/>
    </source>
</evidence>
<dbReference type="Proteomes" id="UP001164286">
    <property type="component" value="Unassembled WGS sequence"/>
</dbReference>
<dbReference type="RefSeq" id="XP_052944636.1">
    <property type="nucleotide sequence ID" value="XM_053089766.1"/>
</dbReference>
<dbReference type="PANTHER" id="PTHR47549">
    <property type="entry name" value="GOLGI APPARATUS MEMBRANE PROTEIN TVP38-RELATED"/>
    <property type="match status" value="1"/>
</dbReference>
<dbReference type="GO" id="GO:0000139">
    <property type="term" value="C:Golgi membrane"/>
    <property type="evidence" value="ECO:0007669"/>
    <property type="project" value="UniProtKB-SubCell"/>
</dbReference>
<keyword evidence="14" id="KW-1185">Reference proteome</keyword>
<feature type="transmembrane region" description="Helical" evidence="11">
    <location>
        <begin position="244"/>
        <end position="265"/>
    </location>
</feature>
<evidence type="ECO:0000256" key="1">
    <source>
        <dbReference type="ARBA" id="ARBA00002978"/>
    </source>
</evidence>
<feature type="transmembrane region" description="Helical" evidence="11">
    <location>
        <begin position="208"/>
        <end position="232"/>
    </location>
</feature>
<reference evidence="13" key="1">
    <citation type="journal article" date="2022" name="G3 (Bethesda)">
        <title>High quality genome of the basidiomycete yeast Dioszegia hungarica PDD-24b-2 isolated from cloud water.</title>
        <authorList>
            <person name="Jarrige D."/>
            <person name="Haridas S."/>
            <person name="Bleykasten-Grosshans C."/>
            <person name="Joly M."/>
            <person name="Nadalig T."/>
            <person name="Sancelme M."/>
            <person name="Vuilleumier S."/>
            <person name="Grigoriev I.V."/>
            <person name="Amato P."/>
            <person name="Bringel F."/>
        </authorList>
    </citation>
    <scope>NUCLEOTIDE SEQUENCE</scope>
    <source>
        <strain evidence="13">PDD-24b-2</strain>
    </source>
</reference>
<gene>
    <name evidence="13" type="ORF">MKK02DRAFT_37734</name>
</gene>